<feature type="region of interest" description="Disordered" evidence="1">
    <location>
        <begin position="18"/>
        <end position="40"/>
    </location>
</feature>
<feature type="transmembrane region" description="Helical" evidence="2">
    <location>
        <begin position="282"/>
        <end position="302"/>
    </location>
</feature>
<feature type="compositionally biased region" description="Low complexity" evidence="1">
    <location>
        <begin position="110"/>
        <end position="119"/>
    </location>
</feature>
<evidence type="ECO:0000313" key="3">
    <source>
        <dbReference type="EMBL" id="KAG8038020.1"/>
    </source>
</evidence>
<gene>
    <name evidence="3" type="ORF">G9C98_006345</name>
</gene>
<accession>A0A8J5QZS9</accession>
<feature type="region of interest" description="Disordered" evidence="1">
    <location>
        <begin position="77"/>
        <end position="158"/>
    </location>
</feature>
<feature type="compositionally biased region" description="Basic and acidic residues" evidence="1">
    <location>
        <begin position="29"/>
        <end position="40"/>
    </location>
</feature>
<reference evidence="3" key="2">
    <citation type="submission" date="2021-04" db="EMBL/GenBank/DDBJ databases">
        <title>Genome-wide patterns of bracovirus chromosomal integration into multiple host tissues during parasitism.</title>
        <authorList>
            <person name="Chebbi M.A.C."/>
        </authorList>
    </citation>
    <scope>NUCLEOTIDE SEQUENCE</scope>
    <source>
        <tissue evidence="3">Whole body</tissue>
    </source>
</reference>
<name>A0A8J5QZS9_9HYME</name>
<evidence type="ECO:0000256" key="2">
    <source>
        <dbReference type="SAM" id="Phobius"/>
    </source>
</evidence>
<dbReference type="Proteomes" id="UP000729913">
    <property type="component" value="Unassembled WGS sequence"/>
</dbReference>
<feature type="compositionally biased region" description="Basic and acidic residues" evidence="1">
    <location>
        <begin position="122"/>
        <end position="133"/>
    </location>
</feature>
<evidence type="ECO:0000256" key="1">
    <source>
        <dbReference type="SAM" id="MobiDB-lite"/>
    </source>
</evidence>
<dbReference type="AlphaFoldDB" id="A0A8J5QZS9"/>
<evidence type="ECO:0000313" key="4">
    <source>
        <dbReference type="Proteomes" id="UP000729913"/>
    </source>
</evidence>
<keyword evidence="2" id="KW-0812">Transmembrane</keyword>
<protein>
    <submittedName>
        <fullName evidence="3">Uncharacterized protein</fullName>
    </submittedName>
</protein>
<keyword evidence="4" id="KW-1185">Reference proteome</keyword>
<reference evidence="3" key="1">
    <citation type="submission" date="2020-03" db="EMBL/GenBank/DDBJ databases">
        <authorList>
            <person name="Chebbi M.A."/>
            <person name="Drezen J.M."/>
        </authorList>
    </citation>
    <scope>NUCLEOTIDE SEQUENCE</scope>
    <source>
        <tissue evidence="3">Whole body</tissue>
    </source>
</reference>
<feature type="compositionally biased region" description="Acidic residues" evidence="1">
    <location>
        <begin position="134"/>
        <end position="158"/>
    </location>
</feature>
<dbReference type="OrthoDB" id="7695627at2759"/>
<keyword evidence="2" id="KW-0472">Membrane</keyword>
<keyword evidence="2" id="KW-1133">Transmembrane helix</keyword>
<comment type="caution">
    <text evidence="3">The sequence shown here is derived from an EMBL/GenBank/DDBJ whole genome shotgun (WGS) entry which is preliminary data.</text>
</comment>
<proteinExistence type="predicted"/>
<feature type="compositionally biased region" description="Low complexity" evidence="1">
    <location>
        <begin position="82"/>
        <end position="100"/>
    </location>
</feature>
<sequence>MVTRQSEEFRRNNDQRIGWIDNQNNNNVKENERRCGNNDKFNTRSESVVVIEDNDLEIDARSRDDLNINLNIETTRPSYRCSSTGESSNESSLNSNYSDSNDNDNDNDKSSNQSSFNNDHVINIDKYDDRIFYDDDDDDDDDEDYEEPGDQEKEEDDVEEAEKVIGEMGGWTDLNGVQMQKIQHETITGQVLPTLDTTAFGDICIKGSTNVRVGNTTLYKGPVTIKQFLYTNSGDGNGQPKDFINNQIPEANILTTDGGILPIIPVQQENLRVKKLLWTWRCTALISFITLIAVSTIVVVSLKLNEKLDGYPSYKPAIDPDGK</sequence>
<organism evidence="3 4">
    <name type="scientific">Cotesia typhae</name>
    <dbReference type="NCBI Taxonomy" id="2053667"/>
    <lineage>
        <taxon>Eukaryota</taxon>
        <taxon>Metazoa</taxon>
        <taxon>Ecdysozoa</taxon>
        <taxon>Arthropoda</taxon>
        <taxon>Hexapoda</taxon>
        <taxon>Insecta</taxon>
        <taxon>Pterygota</taxon>
        <taxon>Neoptera</taxon>
        <taxon>Endopterygota</taxon>
        <taxon>Hymenoptera</taxon>
        <taxon>Apocrita</taxon>
        <taxon>Ichneumonoidea</taxon>
        <taxon>Braconidae</taxon>
        <taxon>Microgastrinae</taxon>
        <taxon>Cotesia</taxon>
    </lineage>
</organism>
<dbReference type="EMBL" id="JAAOIC020000044">
    <property type="protein sequence ID" value="KAG8038020.1"/>
    <property type="molecule type" value="Genomic_DNA"/>
</dbReference>